<evidence type="ECO:0000256" key="4">
    <source>
        <dbReference type="ARBA" id="ARBA00022989"/>
    </source>
</evidence>
<dbReference type="InterPro" id="IPR008901">
    <property type="entry name" value="ACER"/>
</dbReference>
<evidence type="ECO:0008006" key="9">
    <source>
        <dbReference type="Google" id="ProtNLM"/>
    </source>
</evidence>
<dbReference type="AlphaFoldDB" id="A0A4R5WB88"/>
<keyword evidence="4 6" id="KW-1133">Transmembrane helix</keyword>
<comment type="caution">
    <text evidence="7">The sequence shown here is derived from an EMBL/GenBank/DDBJ whole genome shotgun (WGS) entry which is preliminary data.</text>
</comment>
<feature type="transmembrane region" description="Helical" evidence="6">
    <location>
        <begin position="154"/>
        <end position="171"/>
    </location>
</feature>
<feature type="transmembrane region" description="Helical" evidence="6">
    <location>
        <begin position="15"/>
        <end position="38"/>
    </location>
</feature>
<evidence type="ECO:0000256" key="5">
    <source>
        <dbReference type="ARBA" id="ARBA00023136"/>
    </source>
</evidence>
<dbReference type="GO" id="GO:0016811">
    <property type="term" value="F:hydrolase activity, acting on carbon-nitrogen (but not peptide) bonds, in linear amides"/>
    <property type="evidence" value="ECO:0007669"/>
    <property type="project" value="InterPro"/>
</dbReference>
<dbReference type="GO" id="GO:0016020">
    <property type="term" value="C:membrane"/>
    <property type="evidence" value="ECO:0007669"/>
    <property type="project" value="UniProtKB-SubCell"/>
</dbReference>
<feature type="transmembrane region" description="Helical" evidence="6">
    <location>
        <begin position="265"/>
        <end position="282"/>
    </location>
</feature>
<reference evidence="7 8" key="1">
    <citation type="submission" date="2019-01" db="EMBL/GenBank/DDBJ databases">
        <title>High-quality-draft genome sequences of five non-tuberculosis mycobacteriaceae isolated from a nosocomial environment.</title>
        <authorList>
            <person name="Tiago I."/>
            <person name="Alarico S."/>
            <person name="Pereira S.G."/>
            <person name="Coelho C."/>
            <person name="Maranha A."/>
            <person name="Empadinhas N."/>
        </authorList>
    </citation>
    <scope>NUCLEOTIDE SEQUENCE [LARGE SCALE GENOMIC DNA]</scope>
    <source>
        <strain evidence="7 8">24AIII</strain>
    </source>
</reference>
<dbReference type="Proteomes" id="UP000294929">
    <property type="component" value="Unassembled WGS sequence"/>
</dbReference>
<feature type="transmembrane region" description="Helical" evidence="6">
    <location>
        <begin position="183"/>
        <end position="202"/>
    </location>
</feature>
<feature type="transmembrane region" description="Helical" evidence="6">
    <location>
        <begin position="98"/>
        <end position="117"/>
    </location>
</feature>
<organism evidence="7 8">
    <name type="scientific">Mycolicibacterium mucogenicum</name>
    <name type="common">Mycobacterium mucogenicum</name>
    <dbReference type="NCBI Taxonomy" id="56689"/>
    <lineage>
        <taxon>Bacteria</taxon>
        <taxon>Bacillati</taxon>
        <taxon>Actinomycetota</taxon>
        <taxon>Actinomycetes</taxon>
        <taxon>Mycobacteriales</taxon>
        <taxon>Mycobacteriaceae</taxon>
        <taxon>Mycolicibacterium</taxon>
    </lineage>
</organism>
<proteinExistence type="predicted"/>
<name>A0A4R5WB88_MYCMU</name>
<keyword evidence="2 6" id="KW-0812">Transmembrane</keyword>
<keyword evidence="5 6" id="KW-0472">Membrane</keyword>
<feature type="transmembrane region" description="Helical" evidence="6">
    <location>
        <begin position="214"/>
        <end position="233"/>
    </location>
</feature>
<accession>A0A4R5WB88</accession>
<evidence type="ECO:0000256" key="6">
    <source>
        <dbReference type="SAM" id="Phobius"/>
    </source>
</evidence>
<evidence type="ECO:0000313" key="7">
    <source>
        <dbReference type="EMBL" id="TDK86700.1"/>
    </source>
</evidence>
<dbReference type="Pfam" id="PF05875">
    <property type="entry name" value="Ceramidase"/>
    <property type="match status" value="1"/>
</dbReference>
<evidence type="ECO:0000256" key="1">
    <source>
        <dbReference type="ARBA" id="ARBA00004141"/>
    </source>
</evidence>
<comment type="subcellular location">
    <subcellularLocation>
        <location evidence="1">Membrane</location>
        <topology evidence="1">Multi-pass membrane protein</topology>
    </subcellularLocation>
</comment>
<protein>
    <recommendedName>
        <fullName evidence="9">Ceramidase</fullName>
    </recommendedName>
</protein>
<evidence type="ECO:0000313" key="8">
    <source>
        <dbReference type="Proteomes" id="UP000294929"/>
    </source>
</evidence>
<gene>
    <name evidence="7" type="ORF">EUA03_19195</name>
</gene>
<dbReference type="RefSeq" id="WP_133427594.1">
    <property type="nucleotide sequence ID" value="NZ_SDLO01000017.1"/>
</dbReference>
<sequence length="298" mass="33195">MSEKPQAPMSLMRRWSWLIICGGCILVVAGIALLGSIASDSPWSNVTSDAVNGYRHEQCEAVDKTAFFLQIANFWSNFAYLAAGLMILFFNKSMPGRFIGCYLCFLAICSAWFHGTLTGLGKSLDIVGVYAVLLAIIAYALIELMNWSDDEWQSWLVMIAAGVIGLVTGFLRTDVIVFDSDVFTPALVVIIIGGMVWAALARKTRKGIEPVAEGNMWWALGVTVATGLLALVFKYTDGTKNLLAQHDGHYYECLYSHTSVLQGHALWHIFTAVMFVGMFEYFRSFRMRSDSPFPWRHP</sequence>
<feature type="transmembrane region" description="Helical" evidence="6">
    <location>
        <begin position="74"/>
        <end position="91"/>
    </location>
</feature>
<dbReference type="GO" id="GO:0006672">
    <property type="term" value="P:ceramide metabolic process"/>
    <property type="evidence" value="ECO:0007669"/>
    <property type="project" value="InterPro"/>
</dbReference>
<keyword evidence="3" id="KW-0378">Hydrolase</keyword>
<dbReference type="EMBL" id="SDLO01000017">
    <property type="protein sequence ID" value="TDK86700.1"/>
    <property type="molecule type" value="Genomic_DNA"/>
</dbReference>
<evidence type="ECO:0000256" key="2">
    <source>
        <dbReference type="ARBA" id="ARBA00022692"/>
    </source>
</evidence>
<feature type="transmembrane region" description="Helical" evidence="6">
    <location>
        <begin position="123"/>
        <end position="142"/>
    </location>
</feature>
<evidence type="ECO:0000256" key="3">
    <source>
        <dbReference type="ARBA" id="ARBA00022801"/>
    </source>
</evidence>